<gene>
    <name evidence="2" type="ORF">AVDCRST_MAG59-3339</name>
</gene>
<feature type="compositionally biased region" description="Low complexity" evidence="1">
    <location>
        <begin position="27"/>
        <end position="36"/>
    </location>
</feature>
<feature type="non-terminal residue" evidence="2">
    <location>
        <position position="1"/>
    </location>
</feature>
<sequence>DVRLGHARAGRARGHVARDRRGRRRPAGAGRPAPGRQADLLGGQRPDHPAGPGFL</sequence>
<protein>
    <submittedName>
        <fullName evidence="2">Uncharacterized protein</fullName>
    </submittedName>
</protein>
<dbReference type="EMBL" id="CADCWF010000236">
    <property type="protein sequence ID" value="CAA9569295.1"/>
    <property type="molecule type" value="Genomic_DNA"/>
</dbReference>
<evidence type="ECO:0000313" key="2">
    <source>
        <dbReference type="EMBL" id="CAA9569295.1"/>
    </source>
</evidence>
<feature type="region of interest" description="Disordered" evidence="1">
    <location>
        <begin position="1"/>
        <end position="55"/>
    </location>
</feature>
<feature type="compositionally biased region" description="Basic residues" evidence="1">
    <location>
        <begin position="1"/>
        <end position="26"/>
    </location>
</feature>
<evidence type="ECO:0000256" key="1">
    <source>
        <dbReference type="SAM" id="MobiDB-lite"/>
    </source>
</evidence>
<name>A0A6J4V7N1_9BACT</name>
<dbReference type="AlphaFoldDB" id="A0A6J4V7N1"/>
<accession>A0A6J4V7N1</accession>
<reference evidence="2" key="1">
    <citation type="submission" date="2020-02" db="EMBL/GenBank/DDBJ databases">
        <authorList>
            <person name="Meier V. D."/>
        </authorList>
    </citation>
    <scope>NUCLEOTIDE SEQUENCE</scope>
    <source>
        <strain evidence="2">AVDCRST_MAG59</strain>
    </source>
</reference>
<proteinExistence type="predicted"/>
<organism evidence="2">
    <name type="scientific">uncultured Thermomicrobiales bacterium</name>
    <dbReference type="NCBI Taxonomy" id="1645740"/>
    <lineage>
        <taxon>Bacteria</taxon>
        <taxon>Pseudomonadati</taxon>
        <taxon>Thermomicrobiota</taxon>
        <taxon>Thermomicrobia</taxon>
        <taxon>Thermomicrobiales</taxon>
        <taxon>environmental samples</taxon>
    </lineage>
</organism>
<feature type="non-terminal residue" evidence="2">
    <location>
        <position position="55"/>
    </location>
</feature>